<dbReference type="EMBL" id="JADINH010000063">
    <property type="protein sequence ID" value="MBO8415361.1"/>
    <property type="molecule type" value="Genomic_DNA"/>
</dbReference>
<protein>
    <submittedName>
        <fullName evidence="4">DUF2057 family protein</fullName>
    </submittedName>
</protein>
<dbReference type="PANTHER" id="PTHR38108">
    <property type="entry name" value="UPF0319 PROTEIN YCCT"/>
    <property type="match status" value="1"/>
</dbReference>
<reference evidence="4" key="2">
    <citation type="journal article" date="2021" name="PeerJ">
        <title>Extensive microbial diversity within the chicken gut microbiome revealed by metagenomics and culture.</title>
        <authorList>
            <person name="Gilroy R."/>
            <person name="Ravi A."/>
            <person name="Getino M."/>
            <person name="Pursley I."/>
            <person name="Horton D.L."/>
            <person name="Alikhan N.F."/>
            <person name="Baker D."/>
            <person name="Gharbi K."/>
            <person name="Hall N."/>
            <person name="Watson M."/>
            <person name="Adriaenssens E.M."/>
            <person name="Foster-Nyarko E."/>
            <person name="Jarju S."/>
            <person name="Secka A."/>
            <person name="Antonio M."/>
            <person name="Oren A."/>
            <person name="Chaudhuri R.R."/>
            <person name="La Ragione R."/>
            <person name="Hildebrand F."/>
            <person name="Pallen M.J."/>
        </authorList>
    </citation>
    <scope>NUCLEOTIDE SEQUENCE</scope>
    <source>
        <strain evidence="4">17213</strain>
    </source>
</reference>
<dbReference type="Pfam" id="PF09829">
    <property type="entry name" value="DUF2057"/>
    <property type="match status" value="1"/>
</dbReference>
<evidence type="ECO:0000256" key="1">
    <source>
        <dbReference type="ARBA" id="ARBA00008490"/>
    </source>
</evidence>
<feature type="chain" id="PRO_5038671243" evidence="3">
    <location>
        <begin position="24"/>
        <end position="260"/>
    </location>
</feature>
<reference evidence="4" key="1">
    <citation type="submission" date="2020-10" db="EMBL/GenBank/DDBJ databases">
        <authorList>
            <person name="Gilroy R."/>
        </authorList>
    </citation>
    <scope>NUCLEOTIDE SEQUENCE</scope>
    <source>
        <strain evidence="4">17213</strain>
    </source>
</reference>
<feature type="signal peptide" evidence="3">
    <location>
        <begin position="1"/>
        <end position="23"/>
    </location>
</feature>
<sequence>MKLKALMAGAAAGAAMLCSSAFAAEFIVPPFYSLEVVDGETSDFNYDKDTRTLNLEPGRHQIVVLFEGTFGTSKEAKLVQAANPIVVEIMNMPADASYTFDYAEPRSLNGAEQYARTQKVTLTNKDGAPLQQAQAYYYILAAESGFSILRGYRQDLMSLNRLYSPNYVEGRNRTMGMTSYGAPIITSDSAANVLNSNAQASNITMAAPLTSSAQESNLATSSTSGGAVQGPSPELRNLIIMYENLDSETKLQFVKYVMSH</sequence>
<evidence type="ECO:0000313" key="5">
    <source>
        <dbReference type="Proteomes" id="UP000823631"/>
    </source>
</evidence>
<gene>
    <name evidence="4" type="ORF">IAB19_03145</name>
</gene>
<dbReference type="InterPro" id="IPR018635">
    <property type="entry name" value="UPF0319"/>
</dbReference>
<evidence type="ECO:0000256" key="2">
    <source>
        <dbReference type="ARBA" id="ARBA00022729"/>
    </source>
</evidence>
<evidence type="ECO:0000313" key="4">
    <source>
        <dbReference type="EMBL" id="MBO8415361.1"/>
    </source>
</evidence>
<dbReference type="AlphaFoldDB" id="A0A9D9D935"/>
<evidence type="ECO:0000256" key="3">
    <source>
        <dbReference type="SAM" id="SignalP"/>
    </source>
</evidence>
<dbReference type="Proteomes" id="UP000823631">
    <property type="component" value="Unassembled WGS sequence"/>
</dbReference>
<comment type="similarity">
    <text evidence="1">Belongs to the UPF0319 family.</text>
</comment>
<dbReference type="PANTHER" id="PTHR38108:SF1">
    <property type="entry name" value="UPF0319 PROTEIN YCCT"/>
    <property type="match status" value="1"/>
</dbReference>
<comment type="caution">
    <text evidence="4">The sequence shown here is derived from an EMBL/GenBank/DDBJ whole genome shotgun (WGS) entry which is preliminary data.</text>
</comment>
<proteinExistence type="inferred from homology"/>
<organism evidence="4 5">
    <name type="scientific">Candidatus Avisuccinivibrio stercorigallinarum</name>
    <dbReference type="NCBI Taxonomy" id="2840704"/>
    <lineage>
        <taxon>Bacteria</taxon>
        <taxon>Pseudomonadati</taxon>
        <taxon>Pseudomonadota</taxon>
        <taxon>Gammaproteobacteria</taxon>
        <taxon>Aeromonadales</taxon>
        <taxon>Succinivibrionaceae</taxon>
        <taxon>Succinivibrionaceae incertae sedis</taxon>
        <taxon>Candidatus Avisuccinivibrio</taxon>
    </lineage>
</organism>
<accession>A0A9D9D935</accession>
<keyword evidence="2 3" id="KW-0732">Signal</keyword>
<name>A0A9D9D935_9GAMM</name>